<proteinExistence type="predicted"/>
<reference evidence="3 4" key="1">
    <citation type="submission" date="2020-10" db="EMBL/GenBank/DDBJ databases">
        <title>Sequencing the genomes of 1000 actinobacteria strains.</title>
        <authorList>
            <person name="Klenk H.-P."/>
        </authorList>
    </citation>
    <scope>NUCLEOTIDE SEQUENCE [LARGE SCALE GENOMIC DNA]</scope>
    <source>
        <strain evidence="3 4">DSM 41803</strain>
    </source>
</reference>
<sequence>MRKEHPRADVAELLYQGATYDTVMRQLGVSAHVVSATRKAYKIPLPVGPGYRYTPEDKARLEQQVAVLLLQGATCAEITAEVGLSAPTIRLIRLDWNIPKAVRPNPSRTVAQTLALYTETYGQGHVRWTGPYCGRMPQLFAEGRSHNARRVAFTAHHGRAPVGYTLSDCREPGCMAGPHLTDEPMRSTRRSLPAAGGGA</sequence>
<name>A0A8I0TTI7_9ACTN</name>
<dbReference type="GeneID" id="86830409"/>
<dbReference type="Proteomes" id="UP000629287">
    <property type="component" value="Unassembled WGS sequence"/>
</dbReference>
<protein>
    <submittedName>
        <fullName evidence="3">Uncharacterized protein YerC</fullName>
    </submittedName>
</protein>
<feature type="region of interest" description="Disordered" evidence="1">
    <location>
        <begin position="177"/>
        <end position="199"/>
    </location>
</feature>
<keyword evidence="4" id="KW-1185">Reference proteome</keyword>
<evidence type="ECO:0000313" key="2">
    <source>
        <dbReference type="EMBL" id="MBE1598994.1"/>
    </source>
</evidence>
<dbReference type="OrthoDB" id="4246507at2"/>
<evidence type="ECO:0000313" key="4">
    <source>
        <dbReference type="Proteomes" id="UP000629287"/>
    </source>
</evidence>
<comment type="caution">
    <text evidence="3">The sequence shown here is derived from an EMBL/GenBank/DDBJ whole genome shotgun (WGS) entry which is preliminary data.</text>
</comment>
<gene>
    <name evidence="2" type="ORF">H4687_005123</name>
    <name evidence="3" type="ORF">H4687_005866</name>
</gene>
<organism evidence="3 4">
    <name type="scientific">Streptomyces stelliscabiei</name>
    <dbReference type="NCBI Taxonomy" id="146820"/>
    <lineage>
        <taxon>Bacteria</taxon>
        <taxon>Bacillati</taxon>
        <taxon>Actinomycetota</taxon>
        <taxon>Actinomycetes</taxon>
        <taxon>Kitasatosporales</taxon>
        <taxon>Streptomycetaceae</taxon>
        <taxon>Streptomyces</taxon>
    </lineage>
</organism>
<accession>A0A8I0TTI7</accession>
<dbReference type="AlphaFoldDB" id="A0A8I0TTI7"/>
<dbReference type="RefSeq" id="WP_046916423.1">
    <property type="nucleotide sequence ID" value="NZ_JADBGF010000001.1"/>
</dbReference>
<dbReference type="EMBL" id="JADBGF010000001">
    <property type="protein sequence ID" value="MBE1598994.1"/>
    <property type="molecule type" value="Genomic_DNA"/>
</dbReference>
<dbReference type="EMBL" id="JADBGF010000001">
    <property type="protein sequence ID" value="MBE1599737.1"/>
    <property type="molecule type" value="Genomic_DNA"/>
</dbReference>
<evidence type="ECO:0000313" key="3">
    <source>
        <dbReference type="EMBL" id="MBE1599737.1"/>
    </source>
</evidence>
<evidence type="ECO:0000256" key="1">
    <source>
        <dbReference type="SAM" id="MobiDB-lite"/>
    </source>
</evidence>